<name>A0A7N0ZWZ6_KALFE</name>
<sequence>MFPQRRFQRRNSSLFCRHCSRLLEAPTAGKLVRCAFCHGMISVPETGKISYPIQKTSFTKLKYKLSPDDGSRGYETLNAGDPFSSNVHHQKKAFLCGVTYRKQKYTLRGTVNDVKSMRALLIDKFKFPAEGILVLTELETRPRYTPTKENMRRALNWLVSNMRPGDSLVFYYSGHGLRQLDFENDELDGFDETLCPVDFKTTGLILDNEINTTIVHPLPKGVRLHAFVDSCHSGTILDLPNVYDRQKGWIDNTPPSRANKNTKGGFAVSLSACADKQIAADTTAFTGKEMRGALTWSLVNALSQRPNPTYEELLEYTVEAIERANRSSNNCSEILKKVFRGKIVQDPQLSASETFDVRSNPTQFVKP</sequence>
<dbReference type="InterPro" id="IPR050452">
    <property type="entry name" value="Metacaspase"/>
</dbReference>
<evidence type="ECO:0000259" key="2">
    <source>
        <dbReference type="Pfam" id="PF00656"/>
    </source>
</evidence>
<dbReference type="GO" id="GO:0004197">
    <property type="term" value="F:cysteine-type endopeptidase activity"/>
    <property type="evidence" value="ECO:0007669"/>
    <property type="project" value="InterPro"/>
</dbReference>
<dbReference type="InterPro" id="IPR011600">
    <property type="entry name" value="Pept_C14_caspase"/>
</dbReference>
<dbReference type="Pfam" id="PF00656">
    <property type="entry name" value="Peptidase_C14"/>
    <property type="match status" value="1"/>
</dbReference>
<dbReference type="Proteomes" id="UP000594263">
    <property type="component" value="Unplaced"/>
</dbReference>
<dbReference type="Gene3D" id="3.40.50.12660">
    <property type="match status" value="1"/>
</dbReference>
<evidence type="ECO:0000313" key="3">
    <source>
        <dbReference type="EnsemblPlants" id="Kaladp0048s0053.1.v1.1"/>
    </source>
</evidence>
<keyword evidence="4" id="KW-1185">Reference proteome</keyword>
<organism evidence="3 4">
    <name type="scientific">Kalanchoe fedtschenkoi</name>
    <name type="common">Lavender scallops</name>
    <name type="synonym">South American air plant</name>
    <dbReference type="NCBI Taxonomy" id="63787"/>
    <lineage>
        <taxon>Eukaryota</taxon>
        <taxon>Viridiplantae</taxon>
        <taxon>Streptophyta</taxon>
        <taxon>Embryophyta</taxon>
        <taxon>Tracheophyta</taxon>
        <taxon>Spermatophyta</taxon>
        <taxon>Magnoliopsida</taxon>
        <taxon>eudicotyledons</taxon>
        <taxon>Gunneridae</taxon>
        <taxon>Pentapetalae</taxon>
        <taxon>Saxifragales</taxon>
        <taxon>Crassulaceae</taxon>
        <taxon>Kalanchoe</taxon>
    </lineage>
</organism>
<comment type="similarity">
    <text evidence="1">Belongs to the peptidase C14B family.</text>
</comment>
<protein>
    <recommendedName>
        <fullName evidence="2">Peptidase C14 caspase domain-containing protein</fullName>
    </recommendedName>
</protein>
<dbReference type="EnsemblPlants" id="Kaladp0048s0053.1.v1.1">
    <property type="protein sequence ID" value="Kaladp0048s0053.1.v1.1"/>
    <property type="gene ID" value="Kaladp0048s0053.v1.1"/>
</dbReference>
<dbReference type="GO" id="GO:0006508">
    <property type="term" value="P:proteolysis"/>
    <property type="evidence" value="ECO:0007669"/>
    <property type="project" value="InterPro"/>
</dbReference>
<dbReference type="PANTHER" id="PTHR48104:SF2">
    <property type="entry name" value="METACASPASE-1-LIKE ISOFORM X1"/>
    <property type="match status" value="1"/>
</dbReference>
<dbReference type="AlphaFoldDB" id="A0A7N0ZWZ6"/>
<dbReference type="PANTHER" id="PTHR48104">
    <property type="entry name" value="METACASPASE-4"/>
    <property type="match status" value="1"/>
</dbReference>
<evidence type="ECO:0000256" key="1">
    <source>
        <dbReference type="ARBA" id="ARBA00009005"/>
    </source>
</evidence>
<dbReference type="OMA" id="IYKTIVQ"/>
<evidence type="ECO:0000313" key="4">
    <source>
        <dbReference type="Proteomes" id="UP000594263"/>
    </source>
</evidence>
<reference evidence="3" key="1">
    <citation type="submission" date="2021-01" db="UniProtKB">
        <authorList>
            <consortium name="EnsemblPlants"/>
        </authorList>
    </citation>
    <scope>IDENTIFICATION</scope>
</reference>
<dbReference type="GO" id="GO:0005737">
    <property type="term" value="C:cytoplasm"/>
    <property type="evidence" value="ECO:0007669"/>
    <property type="project" value="TreeGrafter"/>
</dbReference>
<dbReference type="SUPFAM" id="SSF52129">
    <property type="entry name" value="Caspase-like"/>
    <property type="match status" value="1"/>
</dbReference>
<proteinExistence type="inferred from homology"/>
<feature type="domain" description="Peptidase C14 caspase" evidence="2">
    <location>
        <begin position="91"/>
        <end position="342"/>
    </location>
</feature>
<dbReference type="Gramene" id="Kaladp0048s0053.1.v1.1">
    <property type="protein sequence ID" value="Kaladp0048s0053.1.v1.1"/>
    <property type="gene ID" value="Kaladp0048s0053.v1.1"/>
</dbReference>
<dbReference type="InterPro" id="IPR029030">
    <property type="entry name" value="Caspase-like_dom_sf"/>
</dbReference>
<accession>A0A7N0ZWZ6</accession>